<name>A0ABS8UR33_DATST</name>
<dbReference type="EMBL" id="JACEIK010002306">
    <property type="protein sequence ID" value="MCD9560351.1"/>
    <property type="molecule type" value="Genomic_DNA"/>
</dbReference>
<evidence type="ECO:0008006" key="3">
    <source>
        <dbReference type="Google" id="ProtNLM"/>
    </source>
</evidence>
<proteinExistence type="predicted"/>
<dbReference type="Proteomes" id="UP000823775">
    <property type="component" value="Unassembled WGS sequence"/>
</dbReference>
<sequence>MRKKWNSKVLYKGWTVFPKDDLSINRPQAEERSQFKVRLIKSALPPRDLDNVFAEVNEEVEYASSIIPPRVNASSSKIDESIYTMLKVEGQFHNSTNDDPHEHLKNFLEVPRSVGSFNGLLECSLVQSLFP</sequence>
<keyword evidence="2" id="KW-1185">Reference proteome</keyword>
<reference evidence="1 2" key="1">
    <citation type="journal article" date="2021" name="BMC Genomics">
        <title>Datura genome reveals duplications of psychoactive alkaloid biosynthetic genes and high mutation rate following tissue culture.</title>
        <authorList>
            <person name="Rajewski A."/>
            <person name="Carter-House D."/>
            <person name="Stajich J."/>
            <person name="Litt A."/>
        </authorList>
    </citation>
    <scope>NUCLEOTIDE SEQUENCE [LARGE SCALE GENOMIC DNA]</scope>
    <source>
        <strain evidence="1">AR-01</strain>
    </source>
</reference>
<protein>
    <recommendedName>
        <fullName evidence="3">Reverse transcriptase domain-containing protein</fullName>
    </recommendedName>
</protein>
<evidence type="ECO:0000313" key="2">
    <source>
        <dbReference type="Proteomes" id="UP000823775"/>
    </source>
</evidence>
<organism evidence="1 2">
    <name type="scientific">Datura stramonium</name>
    <name type="common">Jimsonweed</name>
    <name type="synonym">Common thornapple</name>
    <dbReference type="NCBI Taxonomy" id="4076"/>
    <lineage>
        <taxon>Eukaryota</taxon>
        <taxon>Viridiplantae</taxon>
        <taxon>Streptophyta</taxon>
        <taxon>Embryophyta</taxon>
        <taxon>Tracheophyta</taxon>
        <taxon>Spermatophyta</taxon>
        <taxon>Magnoliopsida</taxon>
        <taxon>eudicotyledons</taxon>
        <taxon>Gunneridae</taxon>
        <taxon>Pentapetalae</taxon>
        <taxon>asterids</taxon>
        <taxon>lamiids</taxon>
        <taxon>Solanales</taxon>
        <taxon>Solanaceae</taxon>
        <taxon>Solanoideae</taxon>
        <taxon>Datureae</taxon>
        <taxon>Datura</taxon>
    </lineage>
</organism>
<gene>
    <name evidence="1" type="ORF">HAX54_018973</name>
</gene>
<comment type="caution">
    <text evidence="1">The sequence shown here is derived from an EMBL/GenBank/DDBJ whole genome shotgun (WGS) entry which is preliminary data.</text>
</comment>
<evidence type="ECO:0000313" key="1">
    <source>
        <dbReference type="EMBL" id="MCD9560351.1"/>
    </source>
</evidence>
<accession>A0ABS8UR33</accession>